<keyword evidence="3" id="KW-0413">Isomerase</keyword>
<evidence type="ECO:0000259" key="6">
    <source>
        <dbReference type="Pfam" id="PF00270"/>
    </source>
</evidence>
<organism evidence="7 8">
    <name type="scientific">Armillaria borealis</name>
    <dbReference type="NCBI Taxonomy" id="47425"/>
    <lineage>
        <taxon>Eukaryota</taxon>
        <taxon>Fungi</taxon>
        <taxon>Dikarya</taxon>
        <taxon>Basidiomycota</taxon>
        <taxon>Agaricomycotina</taxon>
        <taxon>Agaricomycetes</taxon>
        <taxon>Agaricomycetidae</taxon>
        <taxon>Agaricales</taxon>
        <taxon>Marasmiineae</taxon>
        <taxon>Physalacriaceae</taxon>
        <taxon>Armillaria</taxon>
    </lineage>
</organism>
<keyword evidence="8" id="KW-1185">Reference proteome</keyword>
<dbReference type="Pfam" id="PF00270">
    <property type="entry name" value="DEAD"/>
    <property type="match status" value="1"/>
</dbReference>
<dbReference type="EMBL" id="JAUEPT010000004">
    <property type="protein sequence ID" value="KAK0452267.1"/>
    <property type="molecule type" value="Genomic_DNA"/>
</dbReference>
<dbReference type="InterPro" id="IPR027417">
    <property type="entry name" value="P-loop_NTPase"/>
</dbReference>
<gene>
    <name evidence="7" type="ORF">EV421DRAFT_888988</name>
</gene>
<sequence length="136" mass="15410">MVISPLKALERDQVKQATKKGLDAFAINEDTYKTVKLWTCIRTTAQMVYLSPEMALSDSFMKLWKDSKFHAHLTAIVVDEAHCIDDAFCPTYRKLGDALHGFTGSDIPFVACTAMCQTTTFDMIWSSSVLGYRRWD</sequence>
<evidence type="ECO:0000313" key="8">
    <source>
        <dbReference type="Proteomes" id="UP001175226"/>
    </source>
</evidence>
<dbReference type="EC" id="5.6.2.4" evidence="5"/>
<dbReference type="GO" id="GO:0005524">
    <property type="term" value="F:ATP binding"/>
    <property type="evidence" value="ECO:0007669"/>
    <property type="project" value="InterPro"/>
</dbReference>
<comment type="caution">
    <text evidence="7">The sequence shown here is derived from an EMBL/GenBank/DDBJ whole genome shotgun (WGS) entry which is preliminary data.</text>
</comment>
<dbReference type="AlphaFoldDB" id="A0AA39MZD6"/>
<dbReference type="GO" id="GO:0005694">
    <property type="term" value="C:chromosome"/>
    <property type="evidence" value="ECO:0007669"/>
    <property type="project" value="TreeGrafter"/>
</dbReference>
<dbReference type="GO" id="GO:0006310">
    <property type="term" value="P:DNA recombination"/>
    <property type="evidence" value="ECO:0007669"/>
    <property type="project" value="TreeGrafter"/>
</dbReference>
<dbReference type="Proteomes" id="UP001175226">
    <property type="component" value="Unassembled WGS sequence"/>
</dbReference>
<keyword evidence="2" id="KW-0238">DNA-binding</keyword>
<evidence type="ECO:0000256" key="1">
    <source>
        <dbReference type="ARBA" id="ARBA00005446"/>
    </source>
</evidence>
<dbReference type="GO" id="GO:0003677">
    <property type="term" value="F:DNA binding"/>
    <property type="evidence" value="ECO:0007669"/>
    <property type="project" value="UniProtKB-KW"/>
</dbReference>
<evidence type="ECO:0000313" key="7">
    <source>
        <dbReference type="EMBL" id="KAK0452267.1"/>
    </source>
</evidence>
<comment type="similarity">
    <text evidence="1">Belongs to the helicase family. RecQ subfamily.</text>
</comment>
<evidence type="ECO:0000256" key="4">
    <source>
        <dbReference type="ARBA" id="ARBA00034617"/>
    </source>
</evidence>
<dbReference type="GO" id="GO:0009378">
    <property type="term" value="F:four-way junction helicase activity"/>
    <property type="evidence" value="ECO:0007669"/>
    <property type="project" value="TreeGrafter"/>
</dbReference>
<evidence type="ECO:0000256" key="3">
    <source>
        <dbReference type="ARBA" id="ARBA00023235"/>
    </source>
</evidence>
<proteinExistence type="inferred from homology"/>
<feature type="domain" description="DEAD/DEAH-box helicase" evidence="6">
    <location>
        <begin position="2"/>
        <end position="114"/>
    </location>
</feature>
<protein>
    <recommendedName>
        <fullName evidence="5">DNA 3'-5' helicase</fullName>
        <ecNumber evidence="5">5.6.2.4</ecNumber>
    </recommendedName>
</protein>
<reference evidence="7" key="1">
    <citation type="submission" date="2023-06" db="EMBL/GenBank/DDBJ databases">
        <authorList>
            <consortium name="Lawrence Berkeley National Laboratory"/>
            <person name="Ahrendt S."/>
            <person name="Sahu N."/>
            <person name="Indic B."/>
            <person name="Wong-Bajracharya J."/>
            <person name="Merenyi Z."/>
            <person name="Ke H.-M."/>
            <person name="Monk M."/>
            <person name="Kocsube S."/>
            <person name="Drula E."/>
            <person name="Lipzen A."/>
            <person name="Balint B."/>
            <person name="Henrissat B."/>
            <person name="Andreopoulos B."/>
            <person name="Martin F.M."/>
            <person name="Harder C.B."/>
            <person name="Rigling D."/>
            <person name="Ford K.L."/>
            <person name="Foster G.D."/>
            <person name="Pangilinan J."/>
            <person name="Papanicolaou A."/>
            <person name="Barry K."/>
            <person name="LaButti K."/>
            <person name="Viragh M."/>
            <person name="Koriabine M."/>
            <person name="Yan M."/>
            <person name="Riley R."/>
            <person name="Champramary S."/>
            <person name="Plett K.L."/>
            <person name="Tsai I.J."/>
            <person name="Slot J."/>
            <person name="Sipos G."/>
            <person name="Plett J."/>
            <person name="Nagy L.G."/>
            <person name="Grigoriev I.V."/>
        </authorList>
    </citation>
    <scope>NUCLEOTIDE SEQUENCE</scope>
    <source>
        <strain evidence="7">FPL87.14</strain>
    </source>
</reference>
<evidence type="ECO:0000256" key="5">
    <source>
        <dbReference type="ARBA" id="ARBA00034808"/>
    </source>
</evidence>
<dbReference type="GO" id="GO:0005737">
    <property type="term" value="C:cytoplasm"/>
    <property type="evidence" value="ECO:0007669"/>
    <property type="project" value="TreeGrafter"/>
</dbReference>
<comment type="catalytic activity">
    <reaction evidence="4">
        <text>Couples ATP hydrolysis with the unwinding of duplex DNA by translocating in the 3'-5' direction.</text>
        <dbReference type="EC" id="5.6.2.4"/>
    </reaction>
</comment>
<name>A0AA39MZD6_9AGAR</name>
<dbReference type="PANTHER" id="PTHR13710">
    <property type="entry name" value="DNA HELICASE RECQ FAMILY MEMBER"/>
    <property type="match status" value="1"/>
</dbReference>
<dbReference type="InterPro" id="IPR011545">
    <property type="entry name" value="DEAD/DEAH_box_helicase_dom"/>
</dbReference>
<dbReference type="GO" id="GO:0043138">
    <property type="term" value="F:3'-5' DNA helicase activity"/>
    <property type="evidence" value="ECO:0007669"/>
    <property type="project" value="UniProtKB-EC"/>
</dbReference>
<dbReference type="SUPFAM" id="SSF52540">
    <property type="entry name" value="P-loop containing nucleoside triphosphate hydrolases"/>
    <property type="match status" value="1"/>
</dbReference>
<dbReference type="Gene3D" id="3.40.50.300">
    <property type="entry name" value="P-loop containing nucleotide triphosphate hydrolases"/>
    <property type="match status" value="1"/>
</dbReference>
<dbReference type="PANTHER" id="PTHR13710:SF105">
    <property type="entry name" value="ATP-DEPENDENT DNA HELICASE Q1"/>
    <property type="match status" value="1"/>
</dbReference>
<accession>A0AA39MZD6</accession>
<dbReference type="GO" id="GO:0006281">
    <property type="term" value="P:DNA repair"/>
    <property type="evidence" value="ECO:0007669"/>
    <property type="project" value="TreeGrafter"/>
</dbReference>
<evidence type="ECO:0000256" key="2">
    <source>
        <dbReference type="ARBA" id="ARBA00023125"/>
    </source>
</evidence>